<dbReference type="UniPathway" id="UPA00578">
    <property type="reaction ID" value="UER00638"/>
</dbReference>
<dbReference type="InterPro" id="IPR000053">
    <property type="entry name" value="Thymidine/pyrmidine_PPase"/>
</dbReference>
<comment type="pathway">
    <text evidence="7">Pyrimidine metabolism; dTMP biosynthesis via salvage pathway; dTMP from thymine: step 1/2.</text>
</comment>
<dbReference type="PROSITE" id="PS00647">
    <property type="entry name" value="THYMID_PHOSPHORYLASE"/>
    <property type="match status" value="1"/>
</dbReference>
<dbReference type="Pfam" id="PF07831">
    <property type="entry name" value="PYNP_C"/>
    <property type="match status" value="1"/>
</dbReference>
<dbReference type="InterPro" id="IPR036320">
    <property type="entry name" value="Glycosyl_Trfase_fam3_N_dom_sf"/>
</dbReference>
<dbReference type="InterPro" id="IPR013465">
    <property type="entry name" value="Thymidine_Pase"/>
</dbReference>
<dbReference type="GO" id="GO:0006206">
    <property type="term" value="P:pyrimidine nucleobase metabolic process"/>
    <property type="evidence" value="ECO:0007669"/>
    <property type="project" value="InterPro"/>
</dbReference>
<dbReference type="InterPro" id="IPR013102">
    <property type="entry name" value="PYNP_C"/>
</dbReference>
<evidence type="ECO:0000256" key="4">
    <source>
        <dbReference type="ARBA" id="ARBA00022676"/>
    </source>
</evidence>
<dbReference type="PANTHER" id="PTHR10515:SF0">
    <property type="entry name" value="THYMIDINE PHOSPHORYLASE"/>
    <property type="match status" value="1"/>
</dbReference>
<comment type="catalytic activity">
    <reaction evidence="6 7">
        <text>thymidine + phosphate = 2-deoxy-alpha-D-ribose 1-phosphate + thymine</text>
        <dbReference type="Rhea" id="RHEA:16037"/>
        <dbReference type="ChEBI" id="CHEBI:17748"/>
        <dbReference type="ChEBI" id="CHEBI:17821"/>
        <dbReference type="ChEBI" id="CHEBI:43474"/>
        <dbReference type="ChEBI" id="CHEBI:57259"/>
        <dbReference type="EC" id="2.4.2.4"/>
    </reaction>
</comment>
<comment type="function">
    <text evidence="7">The enzymes which catalyze the reversible phosphorolysis of pyrimidine nucleosides are involved in the degradation of these compounds and in their utilization as carbon and energy sources, or in the rescue of pyrimidine bases for nucleotide synthesis.</text>
</comment>
<evidence type="ECO:0000259" key="8">
    <source>
        <dbReference type="SMART" id="SM00941"/>
    </source>
</evidence>
<dbReference type="AlphaFoldDB" id="A0A5N0TA95"/>
<dbReference type="InterPro" id="IPR000312">
    <property type="entry name" value="Glycosyl_Trfase_fam3"/>
</dbReference>
<gene>
    <name evidence="7" type="primary">deoA</name>
    <name evidence="9" type="ORF">F3N42_06685</name>
</gene>
<dbReference type="HAMAP" id="MF_01628">
    <property type="entry name" value="Thymid_phosp"/>
    <property type="match status" value="1"/>
</dbReference>
<dbReference type="EC" id="2.4.2.4" evidence="3 7"/>
<dbReference type="PANTHER" id="PTHR10515">
    <property type="entry name" value="THYMIDINE PHOSPHORYLASE"/>
    <property type="match status" value="1"/>
</dbReference>
<comment type="similarity">
    <text evidence="1 7">Belongs to the thymidine/pyrimidine-nucleoside phosphorylase family.</text>
</comment>
<protein>
    <recommendedName>
        <fullName evidence="3 7">Thymidine phosphorylase</fullName>
        <ecNumber evidence="3 7">2.4.2.4</ecNumber>
    </recommendedName>
    <alternativeName>
        <fullName evidence="7">TdRPase</fullName>
    </alternativeName>
</protein>
<evidence type="ECO:0000256" key="2">
    <source>
        <dbReference type="ARBA" id="ARBA00011738"/>
    </source>
</evidence>
<evidence type="ECO:0000256" key="3">
    <source>
        <dbReference type="ARBA" id="ARBA00011892"/>
    </source>
</evidence>
<dbReference type="GO" id="GO:0004645">
    <property type="term" value="F:1,4-alpha-oligoglucan phosphorylase activity"/>
    <property type="evidence" value="ECO:0007669"/>
    <property type="project" value="InterPro"/>
</dbReference>
<evidence type="ECO:0000313" key="9">
    <source>
        <dbReference type="EMBL" id="KAA9131860.1"/>
    </source>
</evidence>
<evidence type="ECO:0000256" key="5">
    <source>
        <dbReference type="ARBA" id="ARBA00022679"/>
    </source>
</evidence>
<dbReference type="Proteomes" id="UP000325372">
    <property type="component" value="Unassembled WGS sequence"/>
</dbReference>
<dbReference type="PIRSF" id="PIRSF000478">
    <property type="entry name" value="TP_PyNP"/>
    <property type="match status" value="1"/>
</dbReference>
<dbReference type="InterPro" id="IPR035902">
    <property type="entry name" value="Nuc_phospho_transferase"/>
</dbReference>
<reference evidence="9 10" key="1">
    <citation type="submission" date="2019-09" db="EMBL/GenBank/DDBJ databases">
        <title>Wenzhouxiangella sp. Genome sequencing and assembly.</title>
        <authorList>
            <person name="Zhang R."/>
        </authorList>
    </citation>
    <scope>NUCLEOTIDE SEQUENCE [LARGE SCALE GENOMIC DNA]</scope>
    <source>
        <strain evidence="9 10">W260</strain>
    </source>
</reference>
<feature type="domain" description="Pyrimidine nucleoside phosphorylase C-terminal" evidence="8">
    <location>
        <begin position="347"/>
        <end position="421"/>
    </location>
</feature>
<dbReference type="SMART" id="SM00941">
    <property type="entry name" value="PYNP_C"/>
    <property type="match status" value="1"/>
</dbReference>
<keyword evidence="5 7" id="KW-0808">Transferase</keyword>
<organism evidence="9 10">
    <name type="scientific">Marinihelvus fidelis</name>
    <dbReference type="NCBI Taxonomy" id="2613842"/>
    <lineage>
        <taxon>Bacteria</taxon>
        <taxon>Pseudomonadati</taxon>
        <taxon>Pseudomonadota</taxon>
        <taxon>Gammaproteobacteria</taxon>
        <taxon>Chromatiales</taxon>
        <taxon>Wenzhouxiangellaceae</taxon>
        <taxon>Marinihelvus</taxon>
    </lineage>
</organism>
<dbReference type="Gene3D" id="3.40.1030.10">
    <property type="entry name" value="Nucleoside phosphorylase/phosphoribosyltransferase catalytic domain"/>
    <property type="match status" value="1"/>
</dbReference>
<proteinExistence type="inferred from homology"/>
<evidence type="ECO:0000256" key="1">
    <source>
        <dbReference type="ARBA" id="ARBA00006915"/>
    </source>
</evidence>
<dbReference type="NCBIfam" id="NF004490">
    <property type="entry name" value="PRK05820.1"/>
    <property type="match status" value="1"/>
</dbReference>
<comment type="caution">
    <text evidence="9">The sequence shown here is derived from an EMBL/GenBank/DDBJ whole genome shotgun (WGS) entry which is preliminary data.</text>
</comment>
<keyword evidence="4 7" id="KW-0328">Glycosyltransferase</keyword>
<accession>A0A5N0TA95</accession>
<dbReference type="GO" id="GO:0005829">
    <property type="term" value="C:cytosol"/>
    <property type="evidence" value="ECO:0007669"/>
    <property type="project" value="TreeGrafter"/>
</dbReference>
<dbReference type="GO" id="GO:0046104">
    <property type="term" value="P:thymidine metabolic process"/>
    <property type="evidence" value="ECO:0007669"/>
    <property type="project" value="UniProtKB-UniRule"/>
</dbReference>
<evidence type="ECO:0000256" key="6">
    <source>
        <dbReference type="ARBA" id="ARBA00048550"/>
    </source>
</evidence>
<dbReference type="InterPro" id="IPR036566">
    <property type="entry name" value="PYNP-like_C_sf"/>
</dbReference>
<evidence type="ECO:0000313" key="10">
    <source>
        <dbReference type="Proteomes" id="UP000325372"/>
    </source>
</evidence>
<dbReference type="Pfam" id="PF02885">
    <property type="entry name" value="Glycos_trans_3N"/>
    <property type="match status" value="1"/>
</dbReference>
<dbReference type="Gene3D" id="1.20.970.10">
    <property type="entry name" value="Transferase, Pyrimidine Nucleoside Phosphorylase, Chain C"/>
    <property type="match status" value="1"/>
</dbReference>
<name>A0A5N0TA95_9GAMM</name>
<dbReference type="InterPro" id="IPR018090">
    <property type="entry name" value="Pyrmidine_PPas_bac/euk"/>
</dbReference>
<keyword evidence="10" id="KW-1185">Reference proteome</keyword>
<dbReference type="FunFam" id="3.40.1030.10:FF:000003">
    <property type="entry name" value="Pyrimidine-nucleoside phosphorylase"/>
    <property type="match status" value="1"/>
</dbReference>
<dbReference type="GO" id="GO:0009032">
    <property type="term" value="F:thymidine phosphorylase activity"/>
    <property type="evidence" value="ECO:0007669"/>
    <property type="project" value="UniProtKB-UniRule"/>
</dbReference>
<dbReference type="SUPFAM" id="SSF54680">
    <property type="entry name" value="Pyrimidine nucleoside phosphorylase C-terminal domain"/>
    <property type="match status" value="1"/>
</dbReference>
<dbReference type="NCBIfam" id="TIGR02644">
    <property type="entry name" value="Y_phosphoryl"/>
    <property type="match status" value="1"/>
</dbReference>
<sequence>MNAADLIQVKRDGGELETAAIQHLVQGIGEHTLSDIQLGALLMAIYQQGMSPREQADLTLAMRDSGIVLNWDDLDGPVVDKHSTGGVGDLVSLVLAPMLAACGVYVPMISGRGLGHTGGTLDKLESIPGFSVNIDIGDFQAHVRRHGFALVGQGPDLAPADRRMYAARDVSATVSCTPLIVASILSKKLAEGLDGLVMDVKVGRGAILEDLGRARHLAAALCEVAAGAGLPCHAVLSDMNQPLASAAGNALEVREAIDFLLGRRREPRFTEVVMALSVEALRVVGGAADDESARRMLDHALDSGDAAERFATLVAAQGGPRDLMERVDDHLRAAPVIRRVSAGAAGYVQAVDALEVGRLVRDLGGGRRREDDTIDPAVGVSGLCAVGDRLDADDALGNIHARDEAAAEAAAERLARLVSIGPEKPVKTTMIYRVERPGHQH</sequence>
<dbReference type="Gene3D" id="3.90.1170.30">
    <property type="entry name" value="Pyrimidine nucleoside phosphorylase-like, C-terminal domain"/>
    <property type="match status" value="1"/>
</dbReference>
<dbReference type="Pfam" id="PF00591">
    <property type="entry name" value="Glycos_transf_3"/>
    <property type="match status" value="1"/>
</dbReference>
<dbReference type="EMBL" id="VYXP01000004">
    <property type="protein sequence ID" value="KAA9131860.1"/>
    <property type="molecule type" value="Genomic_DNA"/>
</dbReference>
<evidence type="ECO:0000256" key="7">
    <source>
        <dbReference type="HAMAP-Rule" id="MF_01628"/>
    </source>
</evidence>
<comment type="subunit">
    <text evidence="2 7">Homodimer.</text>
</comment>
<dbReference type="InterPro" id="IPR017459">
    <property type="entry name" value="Glycosyl_Trfase_fam3_N_dom"/>
</dbReference>
<dbReference type="RefSeq" id="WP_150863650.1">
    <property type="nucleotide sequence ID" value="NZ_VYXP01000004.1"/>
</dbReference>
<dbReference type="InterPro" id="IPR017872">
    <property type="entry name" value="Pyrmidine_PPase_CS"/>
</dbReference>
<dbReference type="SUPFAM" id="SSF52418">
    <property type="entry name" value="Nucleoside phosphorylase/phosphoribosyltransferase catalytic domain"/>
    <property type="match status" value="1"/>
</dbReference>
<dbReference type="SUPFAM" id="SSF47648">
    <property type="entry name" value="Nucleoside phosphorylase/phosphoribosyltransferase N-terminal domain"/>
    <property type="match status" value="1"/>
</dbReference>